<keyword evidence="8" id="KW-0539">Nucleus</keyword>
<protein>
    <recommendedName>
        <fullName evidence="3">Coiled-coil domain-containing protein 86</fullName>
    </recommendedName>
</protein>
<evidence type="ECO:0000256" key="8">
    <source>
        <dbReference type="ARBA" id="ARBA00023242"/>
    </source>
</evidence>
<sequence length="56" mass="7059">LARQLQEGKQREREEKKRRREENLKRRLENERKAEIVQVIRNPLKLKRAKKKQLRR</sequence>
<keyword evidence="5" id="KW-0597">Phosphoprotein</keyword>
<dbReference type="PANTHER" id="PTHR13557">
    <property type="entry name" value="COILED-COIL DOMAIN-CONTAINING PROTEIN 86"/>
    <property type="match status" value="1"/>
</dbReference>
<dbReference type="EMBL" id="KK626780">
    <property type="protein sequence ID" value="KFV53657.1"/>
    <property type="molecule type" value="Genomic_DNA"/>
</dbReference>
<evidence type="ECO:0000256" key="4">
    <source>
        <dbReference type="ARBA" id="ARBA00022454"/>
    </source>
</evidence>
<dbReference type="InterPro" id="IPR026570">
    <property type="entry name" value="CCDC86"/>
</dbReference>
<evidence type="ECO:0000256" key="5">
    <source>
        <dbReference type="ARBA" id="ARBA00022553"/>
    </source>
</evidence>
<gene>
    <name evidence="11" type="ORF">N328_06174</name>
</gene>
<keyword evidence="6" id="KW-0164">Citrullination</keyword>
<evidence type="ECO:0000313" key="12">
    <source>
        <dbReference type="Proteomes" id="UP000054313"/>
    </source>
</evidence>
<dbReference type="PANTHER" id="PTHR13557:SF1">
    <property type="entry name" value="COILED-COIL DOMAIN-CONTAINING PROTEIN 86"/>
    <property type="match status" value="1"/>
</dbReference>
<name>A0A093F7L4_GAVST</name>
<organism evidence="11 12">
    <name type="scientific">Gavia stellata</name>
    <name type="common">Red-throated diver</name>
    <name type="synonym">Colymbus stellatus</name>
    <dbReference type="NCBI Taxonomy" id="37040"/>
    <lineage>
        <taxon>Eukaryota</taxon>
        <taxon>Metazoa</taxon>
        <taxon>Chordata</taxon>
        <taxon>Craniata</taxon>
        <taxon>Vertebrata</taxon>
        <taxon>Euteleostomi</taxon>
        <taxon>Archelosauria</taxon>
        <taxon>Archosauria</taxon>
        <taxon>Dinosauria</taxon>
        <taxon>Saurischia</taxon>
        <taxon>Theropoda</taxon>
        <taxon>Coelurosauria</taxon>
        <taxon>Aves</taxon>
        <taxon>Neognathae</taxon>
        <taxon>Neoaves</taxon>
        <taxon>Aequornithes</taxon>
        <taxon>Gaviiformes</taxon>
        <taxon>Gaviidae</taxon>
        <taxon>Gavia</taxon>
    </lineage>
</organism>
<dbReference type="AlphaFoldDB" id="A0A093F7L4"/>
<accession>A0A093F7L4</accession>
<comment type="subcellular location">
    <subcellularLocation>
        <location evidence="1">Chromosome</location>
    </subcellularLocation>
    <subcellularLocation>
        <location evidence="2">Nucleus</location>
        <location evidence="2">Nucleolus</location>
    </subcellularLocation>
</comment>
<feature type="region of interest" description="Disordered" evidence="10">
    <location>
        <begin position="1"/>
        <end position="27"/>
    </location>
</feature>
<comment type="function">
    <text evidence="9">Required for proper chromosome segregation during mitosis and error-free mitotic progression.</text>
</comment>
<evidence type="ECO:0000256" key="3">
    <source>
        <dbReference type="ARBA" id="ARBA00016738"/>
    </source>
</evidence>
<evidence type="ECO:0000256" key="10">
    <source>
        <dbReference type="SAM" id="MobiDB-lite"/>
    </source>
</evidence>
<evidence type="ECO:0000313" key="11">
    <source>
        <dbReference type="EMBL" id="KFV53657.1"/>
    </source>
</evidence>
<keyword evidence="4" id="KW-0158">Chromosome</keyword>
<evidence type="ECO:0000256" key="2">
    <source>
        <dbReference type="ARBA" id="ARBA00004604"/>
    </source>
</evidence>
<proteinExistence type="predicted"/>
<evidence type="ECO:0000256" key="9">
    <source>
        <dbReference type="ARBA" id="ARBA00093307"/>
    </source>
</evidence>
<feature type="non-terminal residue" evidence="11">
    <location>
        <position position="1"/>
    </location>
</feature>
<evidence type="ECO:0000256" key="1">
    <source>
        <dbReference type="ARBA" id="ARBA00004286"/>
    </source>
</evidence>
<evidence type="ECO:0000256" key="7">
    <source>
        <dbReference type="ARBA" id="ARBA00023054"/>
    </source>
</evidence>
<keyword evidence="12" id="KW-1185">Reference proteome</keyword>
<evidence type="ECO:0000256" key="6">
    <source>
        <dbReference type="ARBA" id="ARBA00022934"/>
    </source>
</evidence>
<feature type="non-terminal residue" evidence="11">
    <location>
        <position position="56"/>
    </location>
</feature>
<dbReference type="GO" id="GO:0005730">
    <property type="term" value="C:nucleolus"/>
    <property type="evidence" value="ECO:0007669"/>
    <property type="project" value="UniProtKB-SubCell"/>
</dbReference>
<keyword evidence="7" id="KW-0175">Coiled coil</keyword>
<dbReference type="Proteomes" id="UP000054313">
    <property type="component" value="Unassembled WGS sequence"/>
</dbReference>
<dbReference type="GO" id="GO:0005694">
    <property type="term" value="C:chromosome"/>
    <property type="evidence" value="ECO:0007669"/>
    <property type="project" value="UniProtKB-SubCell"/>
</dbReference>
<reference evidence="11 12" key="1">
    <citation type="submission" date="2014-04" db="EMBL/GenBank/DDBJ databases">
        <title>Genome evolution of avian class.</title>
        <authorList>
            <person name="Zhang G."/>
            <person name="Li C."/>
        </authorList>
    </citation>
    <scope>NUCLEOTIDE SEQUENCE [LARGE SCALE GENOMIC DNA]</scope>
    <source>
        <strain evidence="11">BGI_N328</strain>
    </source>
</reference>